<reference evidence="6 7" key="1">
    <citation type="journal article" date="2013" name="Fungal Biol.">
        <title>Analysis of microsatellite markers in the genome of the plant pathogen Ceratocystis fimbriata.</title>
        <authorList>
            <person name="Simpson M.C."/>
            <person name="Wilken P.M."/>
            <person name="Coetzee M.P."/>
            <person name="Wingfield M.J."/>
            <person name="Wingfield B.D."/>
        </authorList>
    </citation>
    <scope>NUCLEOTIDE SEQUENCE [LARGE SCALE GENOMIC DNA]</scope>
    <source>
        <strain evidence="6 7">CBS 114723</strain>
    </source>
</reference>
<feature type="repeat" description="WD" evidence="3">
    <location>
        <begin position="1007"/>
        <end position="1048"/>
    </location>
</feature>
<dbReference type="PROSITE" id="PS00678">
    <property type="entry name" value="WD_REPEATS_1"/>
    <property type="match status" value="10"/>
</dbReference>
<evidence type="ECO:0000256" key="1">
    <source>
        <dbReference type="ARBA" id="ARBA00022574"/>
    </source>
</evidence>
<dbReference type="PANTHER" id="PTHR19849">
    <property type="entry name" value="PHOSPHOLIPASE A-2-ACTIVATING PROTEIN"/>
    <property type="match status" value="1"/>
</dbReference>
<evidence type="ECO:0000259" key="5">
    <source>
        <dbReference type="PROSITE" id="PS50837"/>
    </source>
</evidence>
<dbReference type="Gene3D" id="3.40.50.300">
    <property type="entry name" value="P-loop containing nucleotide triphosphate hydrolases"/>
    <property type="match status" value="1"/>
</dbReference>
<evidence type="ECO:0000256" key="4">
    <source>
        <dbReference type="SAM" id="MobiDB-lite"/>
    </source>
</evidence>
<feature type="compositionally biased region" description="Polar residues" evidence="4">
    <location>
        <begin position="48"/>
        <end position="63"/>
    </location>
</feature>
<comment type="caution">
    <text evidence="6">The sequence shown here is derived from an EMBL/GenBank/DDBJ whole genome shotgun (WGS) entry which is preliminary data.</text>
</comment>
<feature type="repeat" description="WD" evidence="3">
    <location>
        <begin position="1049"/>
        <end position="1090"/>
    </location>
</feature>
<organism evidence="6 7">
    <name type="scientific">Ceratocystis fimbriata CBS 114723</name>
    <dbReference type="NCBI Taxonomy" id="1035309"/>
    <lineage>
        <taxon>Eukaryota</taxon>
        <taxon>Fungi</taxon>
        <taxon>Dikarya</taxon>
        <taxon>Ascomycota</taxon>
        <taxon>Pezizomycotina</taxon>
        <taxon>Sordariomycetes</taxon>
        <taxon>Hypocreomycetidae</taxon>
        <taxon>Microascales</taxon>
        <taxon>Ceratocystidaceae</taxon>
        <taxon>Ceratocystis</taxon>
    </lineage>
</organism>
<evidence type="ECO:0000256" key="3">
    <source>
        <dbReference type="PROSITE-ProRule" id="PRU00221"/>
    </source>
</evidence>
<evidence type="ECO:0000313" key="7">
    <source>
        <dbReference type="Proteomes" id="UP000222788"/>
    </source>
</evidence>
<dbReference type="InterPro" id="IPR056884">
    <property type="entry name" value="NPHP3-like_N"/>
</dbReference>
<feature type="repeat" description="WD" evidence="3">
    <location>
        <begin position="1343"/>
        <end position="1373"/>
    </location>
</feature>
<dbReference type="GO" id="GO:0005634">
    <property type="term" value="C:nucleus"/>
    <property type="evidence" value="ECO:0007669"/>
    <property type="project" value="TreeGrafter"/>
</dbReference>
<evidence type="ECO:0000256" key="2">
    <source>
        <dbReference type="ARBA" id="ARBA00022737"/>
    </source>
</evidence>
<dbReference type="InterPro" id="IPR031359">
    <property type="entry name" value="NACHT_N"/>
</dbReference>
<proteinExistence type="predicted"/>
<accession>A0A2C5WVG7</accession>
<dbReference type="InterPro" id="IPR015943">
    <property type="entry name" value="WD40/YVTN_repeat-like_dom_sf"/>
</dbReference>
<dbReference type="GO" id="GO:0005737">
    <property type="term" value="C:cytoplasm"/>
    <property type="evidence" value="ECO:0007669"/>
    <property type="project" value="TreeGrafter"/>
</dbReference>
<feature type="repeat" description="WD" evidence="3">
    <location>
        <begin position="1091"/>
        <end position="1132"/>
    </location>
</feature>
<dbReference type="InterPro" id="IPR027417">
    <property type="entry name" value="P-loop_NTPase"/>
</dbReference>
<keyword evidence="1 3" id="KW-0853">WD repeat</keyword>
<feature type="repeat" description="WD" evidence="3">
    <location>
        <begin position="1133"/>
        <end position="1174"/>
    </location>
</feature>
<dbReference type="SMART" id="SM00320">
    <property type="entry name" value="WD40"/>
    <property type="match status" value="11"/>
</dbReference>
<dbReference type="OrthoDB" id="538223at2759"/>
<sequence>MSRYFHRAKSRVRKAFRASIQNTSPATPPVPPAPVPVQPEPVPVLQASLDTPSPLPTNSESESLASLQEKIWSQAYDGLREKEPKLVQAFEDVVSAEIHHNELDIAPTNRFKDSESINRELKLHLIQKLVQNGIDRTKKEASLKQGIDDSLQVVNSVRGIIDSALRAAPEAAAVWATFCLGIEILSNPVTEALENRKGIEYVLCRIGWYWELAGLLLDENKSETATVALRKKLEEVIVLLFEKLIAYQMRSVCVYHRNQAATIFRDMFRVDDWASQLLSIKEAEEAVQYCTEQYNTQEIKMELRNLNNAAVTWQQSLQNISTAANGQVEYLRNIHTATQDQAKQQAYRDQDEKDKKCLLDLFVTDPQADKKDIEEKKGGLLKDSYKWILEHTEFQQFQNEAECRILWIKGDPGKGKTMLLCGIIDELEQDASVSLSYFFCQATGGNQLGKATSVLRGLIYGLARRNPQLITHVRMKYDYMGKELFNGRNAWHNLCEIATSMLNDPTLENATLVIDALDECSSERQRLLEFITRPSQAKWIVSSRNWLDIEESLNDAEHKAKIHLEVNQDLVSMAVDAYISFKVNQMAQRKKYSEDMRGAVLQHLKANAEGTFLWVALVCQELSDVKTRRRHTLKTLTSFPPGLESLYERMLEQISQSQDANLCMEILAKTLVVFQTITLEELQVLAEPLENLEREDVEEIVRSCGSFLSLHNNHVSFVHQSAKDHLLNKALDMIIPSDISHQHQTVFIRSLGLLHKRLERDIYRLRAPGCLIDQVSVPEPGPLAAIQYSSIFWIDHLHGSPAGVIAGQNDRIIAFFKERYLQWLEALSLLHSIPTGAKAMERLEIYLQEKASQDLQNIVKDARRFLLLHGGIIEAAPLQVYASALIFSPTNSLIRRQFSREEPDWIEVKPRVELDWNACLRTLEGHNGSVRSVVFSNDGQRLASGSFDKTVRIWDATSATCLQTLEGHDSRVASVMFSNDGQRLASGSFDKTVKVWDATSGMCLQTLEGHNDSVMSVAFSNNRQRLASGSADSTVKIWDATSGMCLRTLEGHDRWVASVVFSNDGQQLASGSFDKTIKIWDATSGTCLQALKGHDGCVQSVTFSNDGQRLASGSFDKTVKIWDTASGTCLQTLEGHSEWVQSAVFLNDGQRLASGSDDETVKIWDTTSGICMQTFEGHNGSVRSVVFSNDGKRLASGSDDKTVKIWDMTFGTPLQVLGGHHDRVTSVVFSNDGQRLASGSNDNAIKVWDATSGTCLQTLEGHYEWVQSVVFSNDGQHLASGSFDKTVKVWDATSGTCLQTLKGHDDSVMSVAFSNNRQRLASGSADSTAKIWDATSGTCLQTLKDHSDYVTSVVFSNDGQRLASGSFDKTIKI</sequence>
<dbReference type="Pfam" id="PF25173">
    <property type="entry name" value="Beta-prop_WDR3_1st"/>
    <property type="match status" value="1"/>
</dbReference>
<dbReference type="EMBL" id="APWK03000155">
    <property type="protein sequence ID" value="PHH50007.1"/>
    <property type="molecule type" value="Genomic_DNA"/>
</dbReference>
<evidence type="ECO:0000313" key="6">
    <source>
        <dbReference type="EMBL" id="PHH50007.1"/>
    </source>
</evidence>
<dbReference type="PRINTS" id="PR00320">
    <property type="entry name" value="GPROTEINBRPT"/>
</dbReference>
<feature type="region of interest" description="Disordered" evidence="4">
    <location>
        <begin position="1"/>
        <end position="63"/>
    </location>
</feature>
<dbReference type="Proteomes" id="UP000222788">
    <property type="component" value="Unassembled WGS sequence"/>
</dbReference>
<feature type="compositionally biased region" description="Basic residues" evidence="4">
    <location>
        <begin position="1"/>
        <end position="16"/>
    </location>
</feature>
<name>A0A2C5WVG7_9PEZI</name>
<dbReference type="CDD" id="cd00200">
    <property type="entry name" value="WD40"/>
    <property type="match status" value="2"/>
</dbReference>
<keyword evidence="7" id="KW-1185">Reference proteome</keyword>
<reference evidence="6 7" key="2">
    <citation type="journal article" date="2013" name="IMA Fungus">
        <title>IMA Genome-F 1: Ceratocystis fimbriata: Draft nuclear genome sequence for the plant pathogen, Ceratocystis fimbriata.</title>
        <authorList>
            <person name="Wilken P.M."/>
            <person name="Steenkamp E.T."/>
            <person name="Wingfield M.J."/>
            <person name="de Beer Z.W."/>
            <person name="Wingfield B.D."/>
        </authorList>
    </citation>
    <scope>NUCLEOTIDE SEQUENCE [LARGE SCALE GENOMIC DNA]</scope>
    <source>
        <strain evidence="6 7">CBS 114723</strain>
    </source>
</reference>
<feature type="repeat" description="WD" evidence="3">
    <location>
        <begin position="1259"/>
        <end position="1300"/>
    </location>
</feature>
<dbReference type="InterPro" id="IPR036322">
    <property type="entry name" value="WD40_repeat_dom_sf"/>
</dbReference>
<dbReference type="GO" id="GO:0010992">
    <property type="term" value="P:ubiquitin recycling"/>
    <property type="evidence" value="ECO:0007669"/>
    <property type="project" value="TreeGrafter"/>
</dbReference>
<feature type="domain" description="NACHT" evidence="5">
    <location>
        <begin position="404"/>
        <end position="624"/>
    </location>
</feature>
<dbReference type="Pfam" id="PF17100">
    <property type="entry name" value="NACHT_N"/>
    <property type="match status" value="1"/>
</dbReference>
<feature type="repeat" description="WD" evidence="3">
    <location>
        <begin position="1217"/>
        <end position="1258"/>
    </location>
</feature>
<dbReference type="InterPro" id="IPR007111">
    <property type="entry name" value="NACHT_NTPase"/>
</dbReference>
<feature type="repeat" description="WD" evidence="3">
    <location>
        <begin position="1301"/>
        <end position="1342"/>
    </location>
</feature>
<dbReference type="InterPro" id="IPR019775">
    <property type="entry name" value="WD40_repeat_CS"/>
</dbReference>
<dbReference type="PROSITE" id="PS50837">
    <property type="entry name" value="NACHT"/>
    <property type="match status" value="1"/>
</dbReference>
<dbReference type="GO" id="GO:0043161">
    <property type="term" value="P:proteasome-mediated ubiquitin-dependent protein catabolic process"/>
    <property type="evidence" value="ECO:0007669"/>
    <property type="project" value="TreeGrafter"/>
</dbReference>
<dbReference type="STRING" id="1035309.A0A2C5WVG7"/>
<dbReference type="Pfam" id="PF24883">
    <property type="entry name" value="NPHP3_N"/>
    <property type="match status" value="1"/>
</dbReference>
<gene>
    <name evidence="6" type="primary">HET-E1_47</name>
    <name evidence="6" type="ORF">CFIMG_007544RA</name>
</gene>
<dbReference type="InterPro" id="IPR001680">
    <property type="entry name" value="WD40_rpt"/>
</dbReference>
<dbReference type="GO" id="GO:0043130">
    <property type="term" value="F:ubiquitin binding"/>
    <property type="evidence" value="ECO:0007669"/>
    <property type="project" value="TreeGrafter"/>
</dbReference>
<feature type="repeat" description="WD" evidence="3">
    <location>
        <begin position="965"/>
        <end position="1006"/>
    </location>
</feature>
<dbReference type="Gene3D" id="2.130.10.10">
    <property type="entry name" value="YVTN repeat-like/Quinoprotein amine dehydrogenase"/>
    <property type="match status" value="6"/>
</dbReference>
<feature type="repeat" description="WD" evidence="3">
    <location>
        <begin position="1175"/>
        <end position="1216"/>
    </location>
</feature>
<dbReference type="PROSITE" id="PS50294">
    <property type="entry name" value="WD_REPEATS_REGION"/>
    <property type="match status" value="11"/>
</dbReference>
<feature type="compositionally biased region" description="Pro residues" evidence="4">
    <location>
        <begin position="26"/>
        <end position="42"/>
    </location>
</feature>
<keyword evidence="2" id="KW-0677">Repeat</keyword>
<dbReference type="InterPro" id="IPR020472">
    <property type="entry name" value="WD40_PAC1"/>
</dbReference>
<dbReference type="PROSITE" id="PS50082">
    <property type="entry name" value="WD_REPEATS_2"/>
    <property type="match status" value="11"/>
</dbReference>
<dbReference type="Pfam" id="PF00400">
    <property type="entry name" value="WD40"/>
    <property type="match status" value="7"/>
</dbReference>
<dbReference type="SUPFAM" id="SSF50978">
    <property type="entry name" value="WD40 repeat-like"/>
    <property type="match status" value="2"/>
</dbReference>
<feature type="repeat" description="WD" evidence="3">
    <location>
        <begin position="923"/>
        <end position="964"/>
    </location>
</feature>
<protein>
    <submittedName>
        <fullName evidence="6">Vegetative incompatibility protein HET-E-1</fullName>
    </submittedName>
</protein>
<dbReference type="PANTHER" id="PTHR19849:SF1">
    <property type="entry name" value="F-BOX_WD REPEAT-CONTAINING PROTEIN 7"/>
    <property type="match status" value="1"/>
</dbReference>